<comment type="similarity">
    <text evidence="12 13">Belongs to the short-chain dehydrogenases/reductases (SDR) family.</text>
</comment>
<dbReference type="PRINTS" id="PR00080">
    <property type="entry name" value="SDRFAMILY"/>
</dbReference>
<dbReference type="PROSITE" id="PS00061">
    <property type="entry name" value="ADH_SHORT"/>
    <property type="match status" value="1"/>
</dbReference>
<proteinExistence type="inferred from homology"/>
<evidence type="ECO:0000256" key="4">
    <source>
        <dbReference type="ARBA" id="ARBA00022824"/>
    </source>
</evidence>
<comment type="pathway">
    <text evidence="1">Lipid metabolism; fatty acid biosynthesis.</text>
</comment>
<dbReference type="CDD" id="cd05356">
    <property type="entry name" value="17beta-HSD1_like_SDR_c"/>
    <property type="match status" value="1"/>
</dbReference>
<dbReference type="PIRSF" id="PIRSF000126">
    <property type="entry name" value="11-beta-HSD1"/>
    <property type="match status" value="1"/>
</dbReference>
<feature type="binding site" evidence="12">
    <location>
        <position position="214"/>
    </location>
    <ligand>
        <name>substrate</name>
    </ligand>
</feature>
<dbReference type="PANTHER" id="PTHR43086">
    <property type="entry name" value="VERY-LONG-CHAIN 3-OXOOACYL-COA REDUCTASE"/>
    <property type="match status" value="1"/>
</dbReference>
<dbReference type="Gene3D" id="3.40.50.720">
    <property type="entry name" value="NAD(P)-binding Rossmann-like Domain"/>
    <property type="match status" value="1"/>
</dbReference>
<keyword evidence="10 12" id="KW-0472">Membrane</keyword>
<dbReference type="HAMAP" id="MF_03107">
    <property type="entry name" value="3_ketoreductase"/>
    <property type="match status" value="1"/>
</dbReference>
<protein>
    <recommendedName>
        <fullName evidence="12">Very-long-chain 3-oxoacyl-CoA reductase</fullName>
        <ecNumber evidence="12">1.1.1.330</ecNumber>
    </recommendedName>
    <alternativeName>
        <fullName evidence="12">3-ketoacyl-CoA reductase</fullName>
        <shortName evidence="12">3-ketoreductase</shortName>
        <shortName evidence="12">KAR</shortName>
    </alternativeName>
    <alternativeName>
        <fullName evidence="12">Microsomal beta-keto-reductase</fullName>
    </alternativeName>
</protein>
<keyword evidence="4 12" id="KW-0256">Endoplasmic reticulum</keyword>
<dbReference type="InterPro" id="IPR002347">
    <property type="entry name" value="SDR_fam"/>
</dbReference>
<dbReference type="InterPro" id="IPR020904">
    <property type="entry name" value="Sc_DH/Rdtase_CS"/>
</dbReference>
<dbReference type="Pfam" id="PF00106">
    <property type="entry name" value="adh_short"/>
    <property type="match status" value="1"/>
</dbReference>
<dbReference type="AlphaFoldDB" id="A0AAN7YBQ3"/>
<comment type="catalytic activity">
    <reaction evidence="12">
        <text>a very-long-chain (3R)-3-hydroxyacyl-CoA + NADP(+) = a very-long-chain 3-oxoacyl-CoA + NADPH + H(+)</text>
        <dbReference type="Rhea" id="RHEA:48680"/>
        <dbReference type="ChEBI" id="CHEBI:15378"/>
        <dbReference type="ChEBI" id="CHEBI:57783"/>
        <dbReference type="ChEBI" id="CHEBI:58349"/>
        <dbReference type="ChEBI" id="CHEBI:85440"/>
        <dbReference type="ChEBI" id="CHEBI:90725"/>
        <dbReference type="EC" id="1.1.1.330"/>
    </reaction>
</comment>
<accession>A0AAN7YBQ3</accession>
<dbReference type="EMBL" id="JAVRRL010000126">
    <property type="protein sequence ID" value="KAK5107349.1"/>
    <property type="molecule type" value="Genomic_DNA"/>
</dbReference>
<evidence type="ECO:0000256" key="5">
    <source>
        <dbReference type="ARBA" id="ARBA00022832"/>
    </source>
</evidence>
<evidence type="ECO:0000313" key="15">
    <source>
        <dbReference type="EMBL" id="KAK5107349.1"/>
    </source>
</evidence>
<evidence type="ECO:0000256" key="6">
    <source>
        <dbReference type="ARBA" id="ARBA00022857"/>
    </source>
</evidence>
<keyword evidence="8 12" id="KW-0560">Oxidoreductase</keyword>
<gene>
    <name evidence="15" type="ORF">LTR62_001365</name>
</gene>
<dbReference type="PANTHER" id="PTHR43086:SF2">
    <property type="entry name" value="HYDROXYSTEROID DEHYDROGENASE-LIKE PROTEIN 1"/>
    <property type="match status" value="1"/>
</dbReference>
<dbReference type="PRINTS" id="PR00081">
    <property type="entry name" value="GDHRDH"/>
</dbReference>
<evidence type="ECO:0000256" key="12">
    <source>
        <dbReference type="HAMAP-Rule" id="MF_03107"/>
    </source>
</evidence>
<keyword evidence="6 12" id="KW-0521">NADP</keyword>
<dbReference type="GO" id="GO:0141040">
    <property type="term" value="F:very-long-chain 3-oxoacyl-CoA reductase activity"/>
    <property type="evidence" value="ECO:0007669"/>
    <property type="project" value="UniProtKB-EC"/>
</dbReference>
<evidence type="ECO:0000256" key="3">
    <source>
        <dbReference type="ARBA" id="ARBA00022692"/>
    </source>
</evidence>
<keyword evidence="9 12" id="KW-0443">Lipid metabolism</keyword>
<evidence type="ECO:0000256" key="7">
    <source>
        <dbReference type="ARBA" id="ARBA00022989"/>
    </source>
</evidence>
<dbReference type="Proteomes" id="UP001310890">
    <property type="component" value="Unassembled WGS sequence"/>
</dbReference>
<dbReference type="FunFam" id="3.40.50.720:FF:000317">
    <property type="entry name" value="Very-long-chain 3-oxoacyl-CoA reductase"/>
    <property type="match status" value="1"/>
</dbReference>
<feature type="transmembrane region" description="Helical" evidence="14">
    <location>
        <begin position="37"/>
        <end position="63"/>
    </location>
</feature>
<reference evidence="15" key="1">
    <citation type="submission" date="2023-08" db="EMBL/GenBank/DDBJ databases">
        <title>Black Yeasts Isolated from many extreme environments.</title>
        <authorList>
            <person name="Coleine C."/>
            <person name="Stajich J.E."/>
            <person name="Selbmann L."/>
        </authorList>
    </citation>
    <scope>NUCLEOTIDE SEQUENCE</scope>
    <source>
        <strain evidence="15">CCFEE 5401</strain>
    </source>
</reference>
<evidence type="ECO:0000256" key="11">
    <source>
        <dbReference type="ARBA" id="ARBA00023160"/>
    </source>
</evidence>
<evidence type="ECO:0000313" key="16">
    <source>
        <dbReference type="Proteomes" id="UP001310890"/>
    </source>
</evidence>
<evidence type="ECO:0000256" key="8">
    <source>
        <dbReference type="ARBA" id="ARBA00023002"/>
    </source>
</evidence>
<evidence type="ECO:0000256" key="2">
    <source>
        <dbReference type="ARBA" id="ARBA00022516"/>
    </source>
</evidence>
<dbReference type="SUPFAM" id="SSF51735">
    <property type="entry name" value="NAD(P)-binding Rossmann-fold domains"/>
    <property type="match status" value="1"/>
</dbReference>
<dbReference type="InterPro" id="IPR036291">
    <property type="entry name" value="NAD(P)-bd_dom_sf"/>
</dbReference>
<dbReference type="GO" id="GO:0045703">
    <property type="term" value="F:ketoreductase activity"/>
    <property type="evidence" value="ECO:0007669"/>
    <property type="project" value="UniProtKB-UniRule"/>
</dbReference>
<sequence length="353" mass="38248">MATEVHVLQATSQKAGGESAGHYMTNVDFWASPTTQVFAFIGLLYITLKIFSFWRLIISLFVLPGTALSTFGKKGSWAVITGASDGIGKEYALQLSKKGFNVLLVSRTQSKLDTLATEIKQKNGVDVKTLAMDFAANKEADYERLQALVSGLDVSILINNVGLSHSIPVPFVQTPAQEMLDIITINCTGTLRVTQLVAPLMVKNRRGLILTMASFGGILPTPLLATYSGSKAFLQHWSSALASELAPHGVKVQLVQSYLVTSAMSKIRRSSAIVPNPKTFVRAALGKIGRSGGAQGISATSTPYWAHGIMHWAIQTLTPGVMNKYVIEVNRGMHEDIRKRALRKAERDGKKSS</sequence>
<evidence type="ECO:0000256" key="1">
    <source>
        <dbReference type="ARBA" id="ARBA00005194"/>
    </source>
</evidence>
<dbReference type="GO" id="GO:0005789">
    <property type="term" value="C:endoplasmic reticulum membrane"/>
    <property type="evidence" value="ECO:0007669"/>
    <property type="project" value="UniProtKB-SubCell"/>
</dbReference>
<evidence type="ECO:0000256" key="14">
    <source>
        <dbReference type="SAM" id="Phobius"/>
    </source>
</evidence>
<dbReference type="GO" id="GO:0030148">
    <property type="term" value="P:sphingolipid biosynthetic process"/>
    <property type="evidence" value="ECO:0007669"/>
    <property type="project" value="UniProtKB-ARBA"/>
</dbReference>
<keyword evidence="5 12" id="KW-0276">Fatty acid metabolism</keyword>
<keyword evidence="3 12" id="KW-0812">Transmembrane</keyword>
<comment type="function">
    <text evidence="12">Component of the microsomal membrane bound fatty acid elongation system, which produces the 26-carbon very long-chain fatty acids (VLCFA) from palmitate. Catalyzes the reduction of the 3-ketoacyl-CoA intermediate that is formed in each cycle of fatty acid elongation. VLCFAs serve as precursors for ceramide and sphingolipids.</text>
</comment>
<keyword evidence="2 12" id="KW-0444">Lipid biosynthesis</keyword>
<comment type="subcellular location">
    <subcellularLocation>
        <location evidence="12">Endoplasmic reticulum membrane</location>
        <topology evidence="12">Single-pass membrane protein</topology>
    </subcellularLocation>
</comment>
<dbReference type="GO" id="GO:0030497">
    <property type="term" value="P:fatty acid elongation"/>
    <property type="evidence" value="ECO:0007669"/>
    <property type="project" value="UniProtKB-UniRule"/>
</dbReference>
<evidence type="ECO:0000256" key="13">
    <source>
        <dbReference type="RuleBase" id="RU000363"/>
    </source>
</evidence>
<dbReference type="EC" id="1.1.1.330" evidence="12"/>
<dbReference type="InterPro" id="IPR027533">
    <property type="entry name" value="3_ketoreductase_fungal"/>
</dbReference>
<keyword evidence="11 12" id="KW-0275">Fatty acid biosynthesis</keyword>
<name>A0AAN7YBQ3_9PEZI</name>
<keyword evidence="7 12" id="KW-1133">Transmembrane helix</keyword>
<evidence type="ECO:0000256" key="10">
    <source>
        <dbReference type="ARBA" id="ARBA00023136"/>
    </source>
</evidence>
<evidence type="ECO:0000256" key="9">
    <source>
        <dbReference type="ARBA" id="ARBA00023098"/>
    </source>
</evidence>
<organism evidence="15 16">
    <name type="scientific">Meristemomyces frigidus</name>
    <dbReference type="NCBI Taxonomy" id="1508187"/>
    <lineage>
        <taxon>Eukaryota</taxon>
        <taxon>Fungi</taxon>
        <taxon>Dikarya</taxon>
        <taxon>Ascomycota</taxon>
        <taxon>Pezizomycotina</taxon>
        <taxon>Dothideomycetes</taxon>
        <taxon>Dothideomycetidae</taxon>
        <taxon>Mycosphaerellales</taxon>
        <taxon>Teratosphaeriaceae</taxon>
        <taxon>Meristemomyces</taxon>
    </lineage>
</organism>
<comment type="caution">
    <text evidence="15">The sequence shown here is derived from an EMBL/GenBank/DDBJ whole genome shotgun (WGS) entry which is preliminary data.</text>
</comment>
<feature type="active site" description="Proton acceptor" evidence="12">
    <location>
        <position position="227"/>
    </location>
</feature>